<evidence type="ECO:0000256" key="1">
    <source>
        <dbReference type="SAM" id="MobiDB-lite"/>
    </source>
</evidence>
<organism evidence="2 3">
    <name type="scientific">Acropora cervicornis</name>
    <name type="common">Staghorn coral</name>
    <dbReference type="NCBI Taxonomy" id="6130"/>
    <lineage>
        <taxon>Eukaryota</taxon>
        <taxon>Metazoa</taxon>
        <taxon>Cnidaria</taxon>
        <taxon>Anthozoa</taxon>
        <taxon>Hexacorallia</taxon>
        <taxon>Scleractinia</taxon>
        <taxon>Astrocoeniina</taxon>
        <taxon>Acroporidae</taxon>
        <taxon>Acropora</taxon>
    </lineage>
</organism>
<keyword evidence="3" id="KW-1185">Reference proteome</keyword>
<reference evidence="2" key="2">
    <citation type="journal article" date="2023" name="Science">
        <title>Genomic signatures of disease resistance in endangered staghorn corals.</title>
        <authorList>
            <person name="Vollmer S.V."/>
            <person name="Selwyn J.D."/>
            <person name="Despard B.A."/>
            <person name="Roesel C.L."/>
        </authorList>
    </citation>
    <scope>NUCLEOTIDE SEQUENCE</scope>
    <source>
        <strain evidence="2">K2</strain>
    </source>
</reference>
<evidence type="ECO:0000313" key="3">
    <source>
        <dbReference type="Proteomes" id="UP001249851"/>
    </source>
</evidence>
<feature type="compositionally biased region" description="Polar residues" evidence="1">
    <location>
        <begin position="72"/>
        <end position="82"/>
    </location>
</feature>
<dbReference type="Proteomes" id="UP001249851">
    <property type="component" value="Unassembled WGS sequence"/>
</dbReference>
<proteinExistence type="predicted"/>
<evidence type="ECO:0000313" key="2">
    <source>
        <dbReference type="EMBL" id="KAK2555750.1"/>
    </source>
</evidence>
<dbReference type="AlphaFoldDB" id="A0AAD9Q6Q9"/>
<feature type="compositionally biased region" description="Polar residues" evidence="1">
    <location>
        <begin position="54"/>
        <end position="64"/>
    </location>
</feature>
<sequence length="255" mass="29634">MSQMTTKNDSNKENVEQKDSCNYEFTESSSKNEKETSNFTNQNKRPLVEKCVKGSTNRQTNSNPLREHTYHDQSSNETTTGCARSIPNHYYITSGDFEEDNKRIQRRWFTIEDIEHSDHLVKLYTGLQNAEVFKLLADKLRDKAARLHYARGSASNTPKYHQQAENRKKPGPERKTSVEEEFFITLTGPYREDLAFRMKVSQSAVNRIVTMWIAFLSRELEPLIYWPTGEETYLNVKAIKDCTEVYIQRPSLAEA</sequence>
<dbReference type="EMBL" id="JARQWQ010000060">
    <property type="protein sequence ID" value="KAK2555750.1"/>
    <property type="molecule type" value="Genomic_DNA"/>
</dbReference>
<name>A0AAD9Q6Q9_ACRCE</name>
<accession>A0AAD9Q6Q9</accession>
<feature type="region of interest" description="Disordered" evidence="1">
    <location>
        <begin position="151"/>
        <end position="176"/>
    </location>
</feature>
<comment type="caution">
    <text evidence="2">The sequence shown here is derived from an EMBL/GenBank/DDBJ whole genome shotgun (WGS) entry which is preliminary data.</text>
</comment>
<protein>
    <submittedName>
        <fullName evidence="2">Uncharacterized protein</fullName>
    </submittedName>
</protein>
<gene>
    <name evidence="2" type="ORF">P5673_022330</name>
</gene>
<feature type="compositionally biased region" description="Basic and acidic residues" evidence="1">
    <location>
        <begin position="9"/>
        <end position="21"/>
    </location>
</feature>
<feature type="region of interest" description="Disordered" evidence="1">
    <location>
        <begin position="1"/>
        <end position="83"/>
    </location>
</feature>
<feature type="compositionally biased region" description="Basic and acidic residues" evidence="1">
    <location>
        <begin position="162"/>
        <end position="176"/>
    </location>
</feature>
<reference evidence="2" key="1">
    <citation type="journal article" date="2023" name="G3 (Bethesda)">
        <title>Whole genome assembly and annotation of the endangered Caribbean coral Acropora cervicornis.</title>
        <authorList>
            <person name="Selwyn J.D."/>
            <person name="Vollmer S.V."/>
        </authorList>
    </citation>
    <scope>NUCLEOTIDE SEQUENCE</scope>
    <source>
        <strain evidence="2">K2</strain>
    </source>
</reference>
<dbReference type="PANTHER" id="PTHR23080">
    <property type="entry name" value="THAP DOMAIN PROTEIN"/>
    <property type="match status" value="1"/>
</dbReference>